<dbReference type="GO" id="GO:0046872">
    <property type="term" value="F:metal ion binding"/>
    <property type="evidence" value="ECO:0007669"/>
    <property type="project" value="UniProtKB-KW"/>
</dbReference>
<dbReference type="PANTHER" id="PTHR43312:SF2">
    <property type="entry name" value="OXIDOREDUCTASE"/>
    <property type="match status" value="1"/>
</dbReference>
<protein>
    <submittedName>
        <fullName evidence="5">Aldo/keto reductase</fullName>
    </submittedName>
</protein>
<proteinExistence type="predicted"/>
<dbReference type="Proteomes" id="UP000594042">
    <property type="component" value="Chromosome"/>
</dbReference>
<dbReference type="InterPro" id="IPR017896">
    <property type="entry name" value="4Fe4S_Fe-S-bd"/>
</dbReference>
<evidence type="ECO:0000313" key="6">
    <source>
        <dbReference type="Proteomes" id="UP000594042"/>
    </source>
</evidence>
<dbReference type="NCBIfam" id="TIGR01409">
    <property type="entry name" value="TAT_signal_seq"/>
    <property type="match status" value="1"/>
</dbReference>
<dbReference type="AlphaFoldDB" id="A0A7G1HTJ8"/>
<dbReference type="Gene3D" id="3.20.20.100">
    <property type="entry name" value="NADP-dependent oxidoreductase domain"/>
    <property type="match status" value="1"/>
</dbReference>
<dbReference type="EMBL" id="AP023322">
    <property type="protein sequence ID" value="BCI61744.1"/>
    <property type="molecule type" value="Genomic_DNA"/>
</dbReference>
<accession>A0A7G1HTJ8</accession>
<dbReference type="SUPFAM" id="SSF46548">
    <property type="entry name" value="alpha-helical ferredoxin"/>
    <property type="match status" value="1"/>
</dbReference>
<dbReference type="InterPro" id="IPR053135">
    <property type="entry name" value="AKR2_Oxidoreductase"/>
</dbReference>
<reference evidence="6" key="1">
    <citation type="submission" date="2020-07" db="EMBL/GenBank/DDBJ databases">
        <title>Complete genome sequencing of Coprobacter sp. strain 2CBH44.</title>
        <authorList>
            <person name="Sakamoto M."/>
            <person name="Murakami T."/>
            <person name="Mori H."/>
        </authorList>
    </citation>
    <scope>NUCLEOTIDE SEQUENCE [LARGE SCALE GENOMIC DNA]</scope>
    <source>
        <strain evidence="6">2CBH44</strain>
    </source>
</reference>
<dbReference type="InterPro" id="IPR023210">
    <property type="entry name" value="NADP_OxRdtase_dom"/>
</dbReference>
<dbReference type="GO" id="GO:0051536">
    <property type="term" value="F:iron-sulfur cluster binding"/>
    <property type="evidence" value="ECO:0007669"/>
    <property type="project" value="UniProtKB-KW"/>
</dbReference>
<dbReference type="InterPro" id="IPR036812">
    <property type="entry name" value="NAD(P)_OxRdtase_dom_sf"/>
</dbReference>
<dbReference type="CDD" id="cd19096">
    <property type="entry name" value="AKR_Fe-S_oxidoreductase"/>
    <property type="match status" value="1"/>
</dbReference>
<sequence length="469" mass="53226">MSNRDRNRRVLSRRDFLKAIGAAGVATTGLTACTGGGKEGTRTVSAGEIPTDRMTYRVSPTSGDKVSLLGFGMMRLPSVGGRSAREGNEEIDQEMVNELVDYAIAHGVNYFDTSPAYCRGKSEHATGIALSRHPRDRYFVATKMSNFSPATWSHEASIAMYRNSLKELQVDYIDYMLLHGVGMGNGMEEFENRYVKNGILDFLLEERKAGRIRNLGFSYHGDIRVFDYLLSRHEEYGWDFVQIQLNYLDWKYAKQINSRNTDAEYLYGELEKRGIPAVVMEPLLGGRLSNVPSTIAARLKQREPEMSVASWAFRFAGSLPGVHTVLSGMTRMEHLQDNLRTYAPLKPLTEDDFDFLQETATRMMQFDTIPCNDCKYCMPCPYGLDIPAILLHYNKCLNEGNIPESAQDENYRKARRAYLVGYDRSVPKLRQASHCIGCNQCSVHCPQRIDIPKELHRIDAYVERLKQEI</sequence>
<dbReference type="PROSITE" id="PS51318">
    <property type="entry name" value="TAT"/>
    <property type="match status" value="1"/>
</dbReference>
<organism evidence="5 6">
    <name type="scientific">Coprobacter secundus subsp. similis</name>
    <dbReference type="NCBI Taxonomy" id="2751153"/>
    <lineage>
        <taxon>Bacteria</taxon>
        <taxon>Pseudomonadati</taxon>
        <taxon>Bacteroidota</taxon>
        <taxon>Bacteroidia</taxon>
        <taxon>Bacteroidales</taxon>
        <taxon>Barnesiellaceae</taxon>
        <taxon>Coprobacter</taxon>
    </lineage>
</organism>
<dbReference type="PROSITE" id="PS51257">
    <property type="entry name" value="PROKAR_LIPOPROTEIN"/>
    <property type="match status" value="1"/>
</dbReference>
<dbReference type="PROSITE" id="PS51379">
    <property type="entry name" value="4FE4S_FER_2"/>
    <property type="match status" value="1"/>
</dbReference>
<keyword evidence="1" id="KW-0479">Metal-binding</keyword>
<feature type="domain" description="4Fe-4S ferredoxin-type" evidence="4">
    <location>
        <begin position="425"/>
        <end position="454"/>
    </location>
</feature>
<dbReference type="InterPro" id="IPR019546">
    <property type="entry name" value="TAT_signal_bac_arc"/>
</dbReference>
<evidence type="ECO:0000256" key="1">
    <source>
        <dbReference type="ARBA" id="ARBA00022723"/>
    </source>
</evidence>
<gene>
    <name evidence="5" type="ORF">Cop2CBH44_00970</name>
</gene>
<evidence type="ECO:0000259" key="4">
    <source>
        <dbReference type="PROSITE" id="PS51379"/>
    </source>
</evidence>
<keyword evidence="3" id="KW-0411">Iron-sulfur</keyword>
<keyword evidence="6" id="KW-1185">Reference proteome</keyword>
<dbReference type="PANTHER" id="PTHR43312">
    <property type="entry name" value="D-THREO-ALDOSE 1-DEHYDROGENASE"/>
    <property type="match status" value="1"/>
</dbReference>
<dbReference type="SUPFAM" id="SSF51430">
    <property type="entry name" value="NAD(P)-linked oxidoreductase"/>
    <property type="match status" value="1"/>
</dbReference>
<dbReference type="Pfam" id="PF00248">
    <property type="entry name" value="Aldo_ket_red"/>
    <property type="match status" value="1"/>
</dbReference>
<dbReference type="PROSITE" id="PS00198">
    <property type="entry name" value="4FE4S_FER_1"/>
    <property type="match status" value="1"/>
</dbReference>
<keyword evidence="2" id="KW-0408">Iron</keyword>
<dbReference type="InterPro" id="IPR017900">
    <property type="entry name" value="4Fe4S_Fe_S_CS"/>
</dbReference>
<dbReference type="KEGG" id="copr:Cop2CBH44_00970"/>
<evidence type="ECO:0000313" key="5">
    <source>
        <dbReference type="EMBL" id="BCI61744.1"/>
    </source>
</evidence>
<evidence type="ECO:0000256" key="3">
    <source>
        <dbReference type="ARBA" id="ARBA00023014"/>
    </source>
</evidence>
<dbReference type="RefSeq" id="WP_200755300.1">
    <property type="nucleotide sequence ID" value="NZ_AP023322.1"/>
</dbReference>
<dbReference type="InterPro" id="IPR006311">
    <property type="entry name" value="TAT_signal"/>
</dbReference>
<evidence type="ECO:0000256" key="2">
    <source>
        <dbReference type="ARBA" id="ARBA00023004"/>
    </source>
</evidence>
<name>A0A7G1HTJ8_9BACT</name>